<comment type="cofactor">
    <cofactor evidence="1">
        <name>Zn(2+)</name>
        <dbReference type="ChEBI" id="CHEBI:29105"/>
    </cofactor>
</comment>
<dbReference type="Gene3D" id="2.40.30.130">
    <property type="match status" value="1"/>
</dbReference>
<dbReference type="Proteomes" id="UP001390339">
    <property type="component" value="Unassembled WGS sequence"/>
</dbReference>
<sequence length="444" mass="48668">MATVHPIVQGRVVGALACQRDSYLQTLETEVVSCVKWSRPAVSQKPAKNAQKMTVKAETDSDLWLIELADSVLFPEGGGQPTDYGTLLPLKGNHTTSPAIPIHNVQRQGLRCLLYSPQPLSPGDHVRQEVDFTRRWDHMQQHTGQHLLSAVMGTYDGLPTLGWGMGKEGDMNYVDVPRKPSPEEMRDIQDRCNQLIRENLPITVKTPENAQDNKLPGDYDKSLGIVRVISIGDLDQNTCCGTHLRQTSHVSLILLSAKTQTVHSKNCRLFFTAGDRAVQLSSNSVDAMSSISRLMSCGSAPDEIVANVKRLWDVTAELKKKEANLLLDLARHEGNQARTLLQGGKNAWVYHPDGTFEFINRVVSTVGAETIKGCLGVVIIAAGEVKKPGPVVVYGEKEAVEAAVAKIKGVVKDIKGGGKGERWQGKVPEWRREEMEALKALACS</sequence>
<reference evidence="6 7" key="1">
    <citation type="journal article" date="2024" name="IMA Fungus">
        <title>Apiospora arundinis, a panoply of carbohydrate-active enzymes and secondary metabolites.</title>
        <authorList>
            <person name="Sorensen T."/>
            <person name="Petersen C."/>
            <person name="Muurmann A.T."/>
            <person name="Christiansen J.V."/>
            <person name="Brundto M.L."/>
            <person name="Overgaard C.K."/>
            <person name="Boysen A.T."/>
            <person name="Wollenberg R.D."/>
            <person name="Larsen T.O."/>
            <person name="Sorensen J.L."/>
            <person name="Nielsen K.L."/>
            <person name="Sondergaard T.E."/>
        </authorList>
    </citation>
    <scope>NUCLEOTIDE SEQUENCE [LARGE SCALE GENOMIC DNA]</scope>
    <source>
        <strain evidence="6 7">AAU 773</strain>
    </source>
</reference>
<evidence type="ECO:0000313" key="7">
    <source>
        <dbReference type="Proteomes" id="UP001390339"/>
    </source>
</evidence>
<dbReference type="PANTHER" id="PTHR43462">
    <property type="entry name" value="ALANYL-TRNA EDITING PROTEIN"/>
    <property type="match status" value="1"/>
</dbReference>
<accession>A0ABR2IIJ9</accession>
<keyword evidence="7" id="KW-1185">Reference proteome</keyword>
<dbReference type="InterPro" id="IPR018163">
    <property type="entry name" value="Thr/Ala-tRNA-synth_IIc_edit"/>
</dbReference>
<dbReference type="InterPro" id="IPR009000">
    <property type="entry name" value="Transl_B-barrel_sf"/>
</dbReference>
<comment type="caution">
    <text evidence="6">The sequence shown here is derived from an EMBL/GenBank/DDBJ whole genome shotgun (WGS) entry which is preliminary data.</text>
</comment>
<keyword evidence="3" id="KW-0479">Metal-binding</keyword>
<gene>
    <name evidence="6" type="ORF">PGQ11_009638</name>
</gene>
<proteinExistence type="inferred from homology"/>
<evidence type="ECO:0000256" key="2">
    <source>
        <dbReference type="ARBA" id="ARBA00008429"/>
    </source>
</evidence>
<dbReference type="Pfam" id="PF07973">
    <property type="entry name" value="tRNA_SAD"/>
    <property type="match status" value="1"/>
</dbReference>
<dbReference type="GO" id="GO:0004812">
    <property type="term" value="F:aminoacyl-tRNA ligase activity"/>
    <property type="evidence" value="ECO:0007669"/>
    <property type="project" value="UniProtKB-KW"/>
</dbReference>
<dbReference type="SUPFAM" id="SSF50447">
    <property type="entry name" value="Translation proteins"/>
    <property type="match status" value="1"/>
</dbReference>
<dbReference type="EMBL" id="JAPCWZ010000005">
    <property type="protein sequence ID" value="KAK8863403.1"/>
    <property type="molecule type" value="Genomic_DNA"/>
</dbReference>
<name>A0ABR2IIJ9_9PEZI</name>
<keyword evidence="4" id="KW-0862">Zinc</keyword>
<evidence type="ECO:0000256" key="3">
    <source>
        <dbReference type="ARBA" id="ARBA00022723"/>
    </source>
</evidence>
<evidence type="ECO:0000256" key="4">
    <source>
        <dbReference type="ARBA" id="ARBA00022833"/>
    </source>
</evidence>
<organism evidence="6 7">
    <name type="scientific">Apiospora arundinis</name>
    <dbReference type="NCBI Taxonomy" id="335852"/>
    <lineage>
        <taxon>Eukaryota</taxon>
        <taxon>Fungi</taxon>
        <taxon>Dikarya</taxon>
        <taxon>Ascomycota</taxon>
        <taxon>Pezizomycotina</taxon>
        <taxon>Sordariomycetes</taxon>
        <taxon>Xylariomycetidae</taxon>
        <taxon>Amphisphaeriales</taxon>
        <taxon>Apiosporaceae</taxon>
        <taxon>Apiospora</taxon>
    </lineage>
</organism>
<evidence type="ECO:0000259" key="5">
    <source>
        <dbReference type="SMART" id="SM00863"/>
    </source>
</evidence>
<dbReference type="SMART" id="SM00863">
    <property type="entry name" value="tRNA_SAD"/>
    <property type="match status" value="1"/>
</dbReference>
<evidence type="ECO:0000313" key="6">
    <source>
        <dbReference type="EMBL" id="KAK8863403.1"/>
    </source>
</evidence>
<keyword evidence="6" id="KW-0436">Ligase</keyword>
<feature type="domain" description="Threonyl/alanyl tRNA synthetase SAD" evidence="5">
    <location>
        <begin position="226"/>
        <end position="270"/>
    </location>
</feature>
<protein>
    <submittedName>
        <fullName evidence="6">Threonyl/alanyl tRNA synthetase</fullName>
    </submittedName>
</protein>
<dbReference type="InterPro" id="IPR012947">
    <property type="entry name" value="tRNA_SAD"/>
</dbReference>
<evidence type="ECO:0000256" key="1">
    <source>
        <dbReference type="ARBA" id="ARBA00001947"/>
    </source>
</evidence>
<keyword evidence="6" id="KW-0030">Aminoacyl-tRNA synthetase</keyword>
<dbReference type="Gene3D" id="3.30.980.10">
    <property type="entry name" value="Threonyl-trna Synthetase, Chain A, domain 2"/>
    <property type="match status" value="1"/>
</dbReference>
<dbReference type="SUPFAM" id="SSF55186">
    <property type="entry name" value="ThrRS/AlaRS common domain"/>
    <property type="match status" value="1"/>
</dbReference>
<dbReference type="PANTHER" id="PTHR43462:SF1">
    <property type="entry name" value="ALANYL-TRNA EDITING PROTEIN AARSD1"/>
    <property type="match status" value="1"/>
</dbReference>
<comment type="similarity">
    <text evidence="2">Belongs to the class-II aminoacyl-tRNA synthetase family. Alax-L subfamily.</text>
</comment>
<dbReference type="InterPro" id="IPR051335">
    <property type="entry name" value="Alanyl-tRNA_Editing_Enzymes"/>
</dbReference>